<comment type="caution">
    <text evidence="6">The sequence shown here is derived from an EMBL/GenBank/DDBJ whole genome shotgun (WGS) entry which is preliminary data.</text>
</comment>
<reference evidence="6 7" key="1">
    <citation type="journal article" date="2024" name="Appl. Environ. Microbiol.">
        <title>Pontiella agarivorans sp. nov., a novel marine anaerobic bacterium capable of degrading macroalgal polysaccharides and fixing nitrogen.</title>
        <authorList>
            <person name="Liu N."/>
            <person name="Kivenson V."/>
            <person name="Peng X."/>
            <person name="Cui Z."/>
            <person name="Lankiewicz T.S."/>
            <person name="Gosselin K.M."/>
            <person name="English C.J."/>
            <person name="Blair E.M."/>
            <person name="O'Malley M.A."/>
            <person name="Valentine D.L."/>
        </authorList>
    </citation>
    <scope>NUCLEOTIDE SEQUENCE [LARGE SCALE GENOMIC DNA]</scope>
    <source>
        <strain evidence="6 7">NLcol2</strain>
    </source>
</reference>
<evidence type="ECO:0000259" key="5">
    <source>
        <dbReference type="PROSITE" id="PS50109"/>
    </source>
</evidence>
<feature type="domain" description="Histidine kinase" evidence="5">
    <location>
        <begin position="624"/>
        <end position="709"/>
    </location>
</feature>
<keyword evidence="2 6" id="KW-0418">Kinase</keyword>
<dbReference type="InterPro" id="IPR036890">
    <property type="entry name" value="HATPase_C_sf"/>
</dbReference>
<organism evidence="6 7">
    <name type="scientific">Pontiella agarivorans</name>
    <dbReference type="NCBI Taxonomy" id="3038953"/>
    <lineage>
        <taxon>Bacteria</taxon>
        <taxon>Pseudomonadati</taxon>
        <taxon>Kiritimatiellota</taxon>
        <taxon>Kiritimatiellia</taxon>
        <taxon>Kiritimatiellales</taxon>
        <taxon>Pontiellaceae</taxon>
        <taxon>Pontiella</taxon>
    </lineage>
</organism>
<dbReference type="Gene3D" id="3.30.565.10">
    <property type="entry name" value="Histidine kinase-like ATPase, C-terminal domain"/>
    <property type="match status" value="1"/>
</dbReference>
<evidence type="ECO:0000256" key="1">
    <source>
        <dbReference type="ARBA" id="ARBA00022679"/>
    </source>
</evidence>
<evidence type="ECO:0000313" key="6">
    <source>
        <dbReference type="EMBL" id="MDZ8118434.1"/>
    </source>
</evidence>
<keyword evidence="1" id="KW-0808">Transferase</keyword>
<dbReference type="GO" id="GO:0016301">
    <property type="term" value="F:kinase activity"/>
    <property type="evidence" value="ECO:0007669"/>
    <property type="project" value="UniProtKB-KW"/>
</dbReference>
<dbReference type="RefSeq" id="WP_322608234.1">
    <property type="nucleotide sequence ID" value="NZ_JARVCO010000008.1"/>
</dbReference>
<dbReference type="Pfam" id="PF02518">
    <property type="entry name" value="HATPase_c"/>
    <property type="match status" value="1"/>
</dbReference>
<dbReference type="InterPro" id="IPR005467">
    <property type="entry name" value="His_kinase_dom"/>
</dbReference>
<dbReference type="Pfam" id="PF07730">
    <property type="entry name" value="HisKA_3"/>
    <property type="match status" value="1"/>
</dbReference>
<evidence type="ECO:0000256" key="4">
    <source>
        <dbReference type="SAM" id="Phobius"/>
    </source>
</evidence>
<proteinExistence type="predicted"/>
<keyword evidence="4" id="KW-0812">Transmembrane</keyword>
<gene>
    <name evidence="6" type="ORF">P9H32_07295</name>
</gene>
<dbReference type="SUPFAM" id="SSF55874">
    <property type="entry name" value="ATPase domain of HSP90 chaperone/DNA topoisomerase II/histidine kinase"/>
    <property type="match status" value="1"/>
</dbReference>
<keyword evidence="4" id="KW-0472">Membrane</keyword>
<dbReference type="PANTHER" id="PTHR24421:SF62">
    <property type="entry name" value="SENSORY TRANSDUCTION HISTIDINE KINASE"/>
    <property type="match status" value="1"/>
</dbReference>
<dbReference type="InterPro" id="IPR050482">
    <property type="entry name" value="Sensor_HK_TwoCompSys"/>
</dbReference>
<protein>
    <submittedName>
        <fullName evidence="6">Sensor histidine kinase</fullName>
    </submittedName>
</protein>
<dbReference type="PROSITE" id="PS50109">
    <property type="entry name" value="HIS_KIN"/>
    <property type="match status" value="1"/>
</dbReference>
<evidence type="ECO:0000313" key="7">
    <source>
        <dbReference type="Proteomes" id="UP001290861"/>
    </source>
</evidence>
<dbReference type="SMART" id="SM00387">
    <property type="entry name" value="HATPase_c"/>
    <property type="match status" value="1"/>
</dbReference>
<keyword evidence="7" id="KW-1185">Reference proteome</keyword>
<feature type="transmembrane region" description="Helical" evidence="4">
    <location>
        <begin position="439"/>
        <end position="460"/>
    </location>
</feature>
<sequence length="709" mass="79114">MTVWTVLLLAVLQVFGGPLTRIPDIRALAPEAAAEAKVVDVEAQVVWVDPVRSSFFLNDGEQGIYVCRRVRPSGKTNLKPGDTVRVRGVTGAGGFAAEIIAESVQFLEHRPLSKGRALWPTHLNSPEVDCDWFNMAGRLVSYEVIEESFVIMAEMIRDEQTMYLQIPDTPENRKRMDALMFQWVEFNAVAGTVNNSNRQIVGRIFHVSSASDFKVSGISLKEALSEVKEAVPIHELMRQGMRLHSIVKTYGTVTHVGNRELFLRGERAALYVQIQDPGGVVVGDRVEVVGLVSPHPVSPAMRAHSVRVIGHDDLPEPIRLDSLSNVTDRYNFDLVQMDAKLVESGSSFQLSNGQGNPKKLIKLLCRSGNRFFEADLQTGEGLPESIKAGAVLRLSGLCHVNRETRRAWNLDIQGIRLELRSAADVQLLTAAPWWTVQRLLWVAGIILLIALIFLIWVLLLRKTVERQTGIIGEKMEQEAVLNERQRIARELHDNLEQGLSGAIFRLGGIRFMLQTNMQENQKRFELVDAERTPFEPLHTAWREGAEKIHEDLEAVEHMLSYCSAESRTSILDLRGGLLESMDLVDAADVMIKNLNEQWNAAAELHVAGEPRRFSREAERNVLLVIKEAVSNAIRHANADGIEVMLDYSDGLTVEIHDDGCGFEVETAEQSGRFGLRGMRERMRNTGGILVVHSHPGEGTTVSTTLEMNK</sequence>
<accession>A0ABU5MW39</accession>
<evidence type="ECO:0000256" key="3">
    <source>
        <dbReference type="ARBA" id="ARBA00023012"/>
    </source>
</evidence>
<dbReference type="InterPro" id="IPR011712">
    <property type="entry name" value="Sig_transdc_His_kin_sub3_dim/P"/>
</dbReference>
<evidence type="ECO:0000256" key="2">
    <source>
        <dbReference type="ARBA" id="ARBA00022777"/>
    </source>
</evidence>
<dbReference type="PANTHER" id="PTHR24421">
    <property type="entry name" value="NITRATE/NITRITE SENSOR PROTEIN NARX-RELATED"/>
    <property type="match status" value="1"/>
</dbReference>
<dbReference type="EMBL" id="JARVCO010000008">
    <property type="protein sequence ID" value="MDZ8118434.1"/>
    <property type="molecule type" value="Genomic_DNA"/>
</dbReference>
<dbReference type="Gene3D" id="1.20.5.1930">
    <property type="match status" value="1"/>
</dbReference>
<keyword evidence="3" id="KW-0902">Two-component regulatory system</keyword>
<keyword evidence="4" id="KW-1133">Transmembrane helix</keyword>
<dbReference type="CDD" id="cd16917">
    <property type="entry name" value="HATPase_UhpB-NarQ-NarX-like"/>
    <property type="match status" value="1"/>
</dbReference>
<name>A0ABU5MW39_9BACT</name>
<dbReference type="Proteomes" id="UP001290861">
    <property type="component" value="Unassembled WGS sequence"/>
</dbReference>
<dbReference type="InterPro" id="IPR003594">
    <property type="entry name" value="HATPase_dom"/>
</dbReference>